<dbReference type="EMBL" id="FZOR01000010">
    <property type="protein sequence ID" value="SNS82321.1"/>
    <property type="molecule type" value="Genomic_DNA"/>
</dbReference>
<organism evidence="2 3">
    <name type="scientific">Actinomadura meyerae</name>
    <dbReference type="NCBI Taxonomy" id="240840"/>
    <lineage>
        <taxon>Bacteria</taxon>
        <taxon>Bacillati</taxon>
        <taxon>Actinomycetota</taxon>
        <taxon>Actinomycetes</taxon>
        <taxon>Streptosporangiales</taxon>
        <taxon>Thermomonosporaceae</taxon>
        <taxon>Actinomadura</taxon>
    </lineage>
</organism>
<feature type="region of interest" description="Disordered" evidence="1">
    <location>
        <begin position="100"/>
        <end position="121"/>
    </location>
</feature>
<name>A0A239HMH2_9ACTN</name>
<proteinExistence type="predicted"/>
<sequence>MVCSPVSSTLTKFTASWTDARPGTSVLCASVRGTSSSRLAMPGAYAQAWQRDEQRANQRGEQRANLRGLRDLRFEQLIQDDQGRSVFELLVEDASVPAPATAHMGATKGGVSGPYPWRRPV</sequence>
<protein>
    <submittedName>
        <fullName evidence="2">Uncharacterized protein</fullName>
    </submittedName>
</protein>
<dbReference type="Proteomes" id="UP000198318">
    <property type="component" value="Unassembled WGS sequence"/>
</dbReference>
<reference evidence="2 3" key="1">
    <citation type="submission" date="2017-06" db="EMBL/GenBank/DDBJ databases">
        <authorList>
            <person name="Kim H.J."/>
            <person name="Triplett B.A."/>
        </authorList>
    </citation>
    <scope>NUCLEOTIDE SEQUENCE [LARGE SCALE GENOMIC DNA]</scope>
    <source>
        <strain evidence="2 3">DSM 44715</strain>
    </source>
</reference>
<keyword evidence="3" id="KW-1185">Reference proteome</keyword>
<dbReference type="AlphaFoldDB" id="A0A239HMH2"/>
<evidence type="ECO:0000256" key="1">
    <source>
        <dbReference type="SAM" id="MobiDB-lite"/>
    </source>
</evidence>
<gene>
    <name evidence="2" type="ORF">SAMN05443665_101037</name>
</gene>
<accession>A0A239HMH2</accession>
<evidence type="ECO:0000313" key="3">
    <source>
        <dbReference type="Proteomes" id="UP000198318"/>
    </source>
</evidence>
<evidence type="ECO:0000313" key="2">
    <source>
        <dbReference type="EMBL" id="SNS82321.1"/>
    </source>
</evidence>